<reference evidence="2" key="2">
    <citation type="submission" date="2020-09" db="EMBL/GenBank/DDBJ databases">
        <authorList>
            <person name="Sun Q."/>
            <person name="Zhou Y."/>
        </authorList>
    </citation>
    <scope>NUCLEOTIDE SEQUENCE</scope>
    <source>
        <strain evidence="2">CGMCC 4.7403</strain>
    </source>
</reference>
<dbReference type="AlphaFoldDB" id="A0A919L794"/>
<comment type="caution">
    <text evidence="2">The sequence shown here is derived from an EMBL/GenBank/DDBJ whole genome shotgun (WGS) entry which is preliminary data.</text>
</comment>
<sequence length="193" mass="21746">MSSNAVTLIAALIAALVSVVNLYMTAMFGRRAEMRVAHRELLARDLNELASAITQAIAVAHELNVIATTDGGAQRRRNWLDKANAVTRTVKTVRPRVRYQLWGLDEGLRTMARVPDWINHYVGDRADGGSAFVDEAGKLGRMLDEVIRRSYQRGAPPRWWEGRRVNRQAQRVRQTWERARAAHLSGDDGETNE</sequence>
<keyword evidence="1" id="KW-0472">Membrane</keyword>
<evidence type="ECO:0000313" key="2">
    <source>
        <dbReference type="EMBL" id="GHH85316.1"/>
    </source>
</evidence>
<dbReference type="Proteomes" id="UP000603227">
    <property type="component" value="Unassembled WGS sequence"/>
</dbReference>
<organism evidence="2 3">
    <name type="scientific">Streptomyces capitiformicae</name>
    <dbReference type="NCBI Taxonomy" id="2014920"/>
    <lineage>
        <taxon>Bacteria</taxon>
        <taxon>Bacillati</taxon>
        <taxon>Actinomycetota</taxon>
        <taxon>Actinomycetes</taxon>
        <taxon>Kitasatosporales</taxon>
        <taxon>Streptomycetaceae</taxon>
        <taxon>Streptomyces</taxon>
    </lineage>
</organism>
<accession>A0A919L794</accession>
<dbReference type="EMBL" id="BNAT01000004">
    <property type="protein sequence ID" value="GHH85316.1"/>
    <property type="molecule type" value="Genomic_DNA"/>
</dbReference>
<proteinExistence type="predicted"/>
<evidence type="ECO:0000313" key="3">
    <source>
        <dbReference type="Proteomes" id="UP000603227"/>
    </source>
</evidence>
<dbReference type="RefSeq" id="WP_189781855.1">
    <property type="nucleotide sequence ID" value="NZ_BNAT01000004.1"/>
</dbReference>
<keyword evidence="1" id="KW-1133">Transmembrane helix</keyword>
<keyword evidence="1" id="KW-0812">Transmembrane</keyword>
<gene>
    <name evidence="2" type="ORF">GCM10017771_17860</name>
</gene>
<protein>
    <submittedName>
        <fullName evidence="2">Uncharacterized protein</fullName>
    </submittedName>
</protein>
<name>A0A919L794_9ACTN</name>
<evidence type="ECO:0000256" key="1">
    <source>
        <dbReference type="SAM" id="Phobius"/>
    </source>
</evidence>
<keyword evidence="3" id="KW-1185">Reference proteome</keyword>
<reference evidence="2" key="1">
    <citation type="journal article" date="2014" name="Int. J. Syst. Evol. Microbiol.">
        <title>Complete genome sequence of Corynebacterium casei LMG S-19264T (=DSM 44701T), isolated from a smear-ripened cheese.</title>
        <authorList>
            <consortium name="US DOE Joint Genome Institute (JGI-PGF)"/>
            <person name="Walter F."/>
            <person name="Albersmeier A."/>
            <person name="Kalinowski J."/>
            <person name="Ruckert C."/>
        </authorList>
    </citation>
    <scope>NUCLEOTIDE SEQUENCE</scope>
    <source>
        <strain evidence="2">CGMCC 4.7403</strain>
    </source>
</reference>
<feature type="transmembrane region" description="Helical" evidence="1">
    <location>
        <begin position="6"/>
        <end position="29"/>
    </location>
</feature>